<dbReference type="EMBL" id="JBHFQA010000005">
    <property type="protein sequence ID" value="KAL2099374.1"/>
    <property type="molecule type" value="Genomic_DNA"/>
</dbReference>
<keyword evidence="6" id="KW-1185">Reference proteome</keyword>
<comment type="caution">
    <text evidence="5">The sequence shown here is derived from an EMBL/GenBank/DDBJ whole genome shotgun (WGS) entry which is preliminary data.</text>
</comment>
<sequence>MEITWGGLEDISRPASSERTRTGSRVSTTSLAEGVRINRASPTSLEVLSSDIIEDKVHTMVLEAKSFSENSLYEDCPSEQFPSDKETSQTDGSDEECEDLELQKAIKKMKRLDKILADRISKEKEVKKRGRELHQKLWEKLEVWLLCHLLYLKELTTRESNRDAIENTKMFLALTSSTSQESSEVPDVVPVFGTQIPEKEYKKHSNEKCVEGKELNIFFHSFLIIGDTVDVKGDTVDVKGDTVGEDGDKVSKADSKQTGNATDKQTQDFVKKNIKLASSGLHVPMTLDEKQRLSQLLQDIDDESADICGATDLEEMASVCTVSTRLGEGYTPQPLELDQLIQIDAKLQTLVAPEHFLSVRSPYPEHGLPQVQYSSVHFLPSSLSLTAQGPWVHKVPLKNLPLT</sequence>
<dbReference type="PANTHER" id="PTHR22012:SF2">
    <property type="entry name" value="FIBROUS SHEATH-INTERACTING PROTEIN 1"/>
    <property type="match status" value="1"/>
</dbReference>
<evidence type="ECO:0000313" key="6">
    <source>
        <dbReference type="Proteomes" id="UP001591681"/>
    </source>
</evidence>
<dbReference type="Pfam" id="PF15554">
    <property type="entry name" value="FSIP1"/>
    <property type="match status" value="1"/>
</dbReference>
<dbReference type="AlphaFoldDB" id="A0ABD1KJK6"/>
<keyword evidence="3" id="KW-0175">Coiled coil</keyword>
<evidence type="ECO:0000256" key="3">
    <source>
        <dbReference type="ARBA" id="ARBA00023054"/>
    </source>
</evidence>
<organism evidence="5 6">
    <name type="scientific">Coilia grayii</name>
    <name type="common">Gray's grenadier anchovy</name>
    <dbReference type="NCBI Taxonomy" id="363190"/>
    <lineage>
        <taxon>Eukaryota</taxon>
        <taxon>Metazoa</taxon>
        <taxon>Chordata</taxon>
        <taxon>Craniata</taxon>
        <taxon>Vertebrata</taxon>
        <taxon>Euteleostomi</taxon>
        <taxon>Actinopterygii</taxon>
        <taxon>Neopterygii</taxon>
        <taxon>Teleostei</taxon>
        <taxon>Clupei</taxon>
        <taxon>Clupeiformes</taxon>
        <taxon>Clupeoidei</taxon>
        <taxon>Engraulidae</taxon>
        <taxon>Coilinae</taxon>
        <taxon>Coilia</taxon>
    </lineage>
</organism>
<protein>
    <recommendedName>
        <fullName evidence="2">Fibrous sheath-interacting protein 1</fullName>
    </recommendedName>
</protein>
<feature type="region of interest" description="Disordered" evidence="4">
    <location>
        <begin position="73"/>
        <end position="97"/>
    </location>
</feature>
<proteinExistence type="inferred from homology"/>
<gene>
    <name evidence="5" type="ORF">ACEWY4_005854</name>
</gene>
<evidence type="ECO:0000256" key="4">
    <source>
        <dbReference type="SAM" id="MobiDB-lite"/>
    </source>
</evidence>
<evidence type="ECO:0000256" key="2">
    <source>
        <dbReference type="ARBA" id="ARBA00019480"/>
    </source>
</evidence>
<dbReference type="InterPro" id="IPR026246">
    <property type="entry name" value="Fsip1"/>
</dbReference>
<feature type="region of interest" description="Disordered" evidence="4">
    <location>
        <begin position="1"/>
        <end position="30"/>
    </location>
</feature>
<dbReference type="Proteomes" id="UP001591681">
    <property type="component" value="Unassembled WGS sequence"/>
</dbReference>
<reference evidence="5 6" key="1">
    <citation type="submission" date="2024-09" db="EMBL/GenBank/DDBJ databases">
        <title>A chromosome-level genome assembly of Gray's grenadier anchovy, Coilia grayii.</title>
        <authorList>
            <person name="Fu Z."/>
        </authorList>
    </citation>
    <scope>NUCLEOTIDE SEQUENCE [LARGE SCALE GENOMIC DNA]</scope>
    <source>
        <strain evidence="5">G4</strain>
        <tissue evidence="5">Muscle</tissue>
    </source>
</reference>
<name>A0ABD1KJK6_9TELE</name>
<accession>A0ABD1KJK6</accession>
<feature type="region of interest" description="Disordered" evidence="4">
    <location>
        <begin position="240"/>
        <end position="263"/>
    </location>
</feature>
<comment type="similarity">
    <text evidence="1">Belongs to the FSIP1 family.</text>
</comment>
<evidence type="ECO:0000313" key="5">
    <source>
        <dbReference type="EMBL" id="KAL2099374.1"/>
    </source>
</evidence>
<dbReference type="PANTHER" id="PTHR22012">
    <property type="entry name" value="FIBROUS SHEATH INTERACTING PROTEIN 1"/>
    <property type="match status" value="1"/>
</dbReference>
<evidence type="ECO:0000256" key="1">
    <source>
        <dbReference type="ARBA" id="ARBA00010495"/>
    </source>
</evidence>
<feature type="compositionally biased region" description="Basic and acidic residues" evidence="4">
    <location>
        <begin position="240"/>
        <end position="255"/>
    </location>
</feature>
<feature type="compositionally biased region" description="Basic and acidic residues" evidence="4">
    <location>
        <begin position="10"/>
        <end position="21"/>
    </location>
</feature>